<evidence type="ECO:0000313" key="6">
    <source>
        <dbReference type="Proteomes" id="UP000199531"/>
    </source>
</evidence>
<dbReference type="Proteomes" id="UP000199531">
    <property type="component" value="Unassembled WGS sequence"/>
</dbReference>
<keyword evidence="3" id="KW-0804">Transcription</keyword>
<keyword evidence="6" id="KW-1185">Reference proteome</keyword>
<dbReference type="InterPro" id="IPR000524">
    <property type="entry name" value="Tscrpt_reg_HTH_GntR"/>
</dbReference>
<dbReference type="EMBL" id="FOCW01000003">
    <property type="protein sequence ID" value="SEN58794.1"/>
    <property type="molecule type" value="Genomic_DNA"/>
</dbReference>
<gene>
    <name evidence="5" type="ORF">SAMN02745977_01579</name>
</gene>
<dbReference type="STRING" id="1121117.SAMN02745977_01579"/>
<dbReference type="InterPro" id="IPR008920">
    <property type="entry name" value="TF_FadR/GntR_C"/>
</dbReference>
<dbReference type="GO" id="GO:0003700">
    <property type="term" value="F:DNA-binding transcription factor activity"/>
    <property type="evidence" value="ECO:0007669"/>
    <property type="project" value="InterPro"/>
</dbReference>
<feature type="domain" description="HTH gntR-type" evidence="4">
    <location>
        <begin position="19"/>
        <end position="86"/>
    </location>
</feature>
<dbReference type="Pfam" id="PF07729">
    <property type="entry name" value="FCD"/>
    <property type="match status" value="1"/>
</dbReference>
<evidence type="ECO:0000259" key="4">
    <source>
        <dbReference type="PROSITE" id="PS50949"/>
    </source>
</evidence>
<dbReference type="GO" id="GO:0003677">
    <property type="term" value="F:DNA binding"/>
    <property type="evidence" value="ECO:0007669"/>
    <property type="project" value="UniProtKB-KW"/>
</dbReference>
<sequence length="252" mass="28784">MTFVASQHFLTQTEDPAPRTLVEKAYRAMRADIIEGRLLPGCKLRVEHLKEDYDVGAGTLREALSLLVSDALVYNEGQRGFRVSPISLDDLEDLTNQRVLLETEALRQSIRHGDARWEAELRSSYEAMTRLRDSSGQIDTQQFEQCNKRFHEALIAGYHSPWTKYLLGLLNRHSERYRYMTLQLVAEHTIERNVDEEHEIIFRAAIARQDARAALALESHVRITCDLIRQVARSQALPGFEASKPGLLPVKS</sequence>
<proteinExistence type="predicted"/>
<dbReference type="SUPFAM" id="SSF48008">
    <property type="entry name" value="GntR ligand-binding domain-like"/>
    <property type="match status" value="1"/>
</dbReference>
<dbReference type="InterPro" id="IPR036388">
    <property type="entry name" value="WH-like_DNA-bd_sf"/>
</dbReference>
<evidence type="ECO:0000313" key="5">
    <source>
        <dbReference type="EMBL" id="SEN58794.1"/>
    </source>
</evidence>
<evidence type="ECO:0000256" key="3">
    <source>
        <dbReference type="ARBA" id="ARBA00023163"/>
    </source>
</evidence>
<reference evidence="5 6" key="1">
    <citation type="submission" date="2016-10" db="EMBL/GenBank/DDBJ databases">
        <authorList>
            <person name="de Groot N.N."/>
        </authorList>
    </citation>
    <scope>NUCLEOTIDE SEQUENCE [LARGE SCALE GENOMIC DNA]</scope>
    <source>
        <strain evidence="5 6">DSM 15123</strain>
    </source>
</reference>
<dbReference type="AlphaFoldDB" id="A0A1H8HRT0"/>
<dbReference type="SMART" id="SM00895">
    <property type="entry name" value="FCD"/>
    <property type="match status" value="1"/>
</dbReference>
<evidence type="ECO:0000256" key="2">
    <source>
        <dbReference type="ARBA" id="ARBA00023125"/>
    </source>
</evidence>
<organism evidence="5 6">
    <name type="scientific">Brachymonas denitrificans DSM 15123</name>
    <dbReference type="NCBI Taxonomy" id="1121117"/>
    <lineage>
        <taxon>Bacteria</taxon>
        <taxon>Pseudomonadati</taxon>
        <taxon>Pseudomonadota</taxon>
        <taxon>Betaproteobacteria</taxon>
        <taxon>Burkholderiales</taxon>
        <taxon>Comamonadaceae</taxon>
        <taxon>Brachymonas</taxon>
    </lineage>
</organism>
<dbReference type="InterPro" id="IPR011711">
    <property type="entry name" value="GntR_C"/>
</dbReference>
<dbReference type="SUPFAM" id="SSF46785">
    <property type="entry name" value="Winged helix' DNA-binding domain"/>
    <property type="match status" value="1"/>
</dbReference>
<dbReference type="PROSITE" id="PS50949">
    <property type="entry name" value="HTH_GNTR"/>
    <property type="match status" value="1"/>
</dbReference>
<dbReference type="SMART" id="SM00345">
    <property type="entry name" value="HTH_GNTR"/>
    <property type="match status" value="1"/>
</dbReference>
<dbReference type="RefSeq" id="WP_091816328.1">
    <property type="nucleotide sequence ID" value="NZ_FOCW01000003.1"/>
</dbReference>
<dbReference type="Pfam" id="PF00392">
    <property type="entry name" value="GntR"/>
    <property type="match status" value="1"/>
</dbReference>
<protein>
    <submittedName>
        <fullName evidence="5">Transcriptional regulator, GntR family</fullName>
    </submittedName>
</protein>
<evidence type="ECO:0000256" key="1">
    <source>
        <dbReference type="ARBA" id="ARBA00023015"/>
    </source>
</evidence>
<accession>A0A1H8HRT0</accession>
<dbReference type="Gene3D" id="1.10.10.10">
    <property type="entry name" value="Winged helix-like DNA-binding domain superfamily/Winged helix DNA-binding domain"/>
    <property type="match status" value="1"/>
</dbReference>
<dbReference type="Gene3D" id="1.20.120.530">
    <property type="entry name" value="GntR ligand-binding domain-like"/>
    <property type="match status" value="1"/>
</dbReference>
<dbReference type="PANTHER" id="PTHR43537:SF20">
    <property type="entry name" value="HTH-TYPE TRANSCRIPTIONAL REPRESSOR GLAR"/>
    <property type="match status" value="1"/>
</dbReference>
<dbReference type="PANTHER" id="PTHR43537">
    <property type="entry name" value="TRANSCRIPTIONAL REGULATOR, GNTR FAMILY"/>
    <property type="match status" value="1"/>
</dbReference>
<dbReference type="OrthoDB" id="9799812at2"/>
<keyword evidence="1" id="KW-0805">Transcription regulation</keyword>
<keyword evidence="2" id="KW-0238">DNA-binding</keyword>
<dbReference type="InterPro" id="IPR036390">
    <property type="entry name" value="WH_DNA-bd_sf"/>
</dbReference>
<name>A0A1H8HRT0_9BURK</name>